<name>A0AAV4MK00_CAEEX</name>
<accession>A0AAV4MK00</accession>
<protein>
    <submittedName>
        <fullName evidence="1">Uncharacterized protein</fullName>
    </submittedName>
</protein>
<proteinExistence type="predicted"/>
<evidence type="ECO:0000313" key="1">
    <source>
        <dbReference type="EMBL" id="GIX72165.1"/>
    </source>
</evidence>
<dbReference type="EMBL" id="BPLR01019824">
    <property type="protein sequence ID" value="GIX72165.1"/>
    <property type="molecule type" value="Genomic_DNA"/>
</dbReference>
<keyword evidence="2" id="KW-1185">Reference proteome</keyword>
<evidence type="ECO:0000313" key="2">
    <source>
        <dbReference type="Proteomes" id="UP001054945"/>
    </source>
</evidence>
<sequence length="303" mass="33778">MTAGSLALCRNTSHIGLDWPPTLLKGTCTACAHHHEIRDWSTSIIHEGLTIVIKYQFNTLITVEKCIWRHPWPGRVCVEETKMLQAILKPSIFITQEHLSLLAVRAIALATFKQMFWISGAHQPQFSFSAQLAVYSISSRPRQYSLNLKKAGPHLLPATGWHKEASNVALLSDSSKIRYLWSDLPSWPARPVQRLGRHLSQVSLTWLAASQLLQSPGAGCTPQDPCCQVRIPEVAHAQLQNFHRPLRDFLSPGTTMIFKAASECSQDLSSGTPIAADKICLPKSIIDKRNINYFGYSFPHAPP</sequence>
<organism evidence="1 2">
    <name type="scientific">Caerostris extrusa</name>
    <name type="common">Bark spider</name>
    <name type="synonym">Caerostris bankana</name>
    <dbReference type="NCBI Taxonomy" id="172846"/>
    <lineage>
        <taxon>Eukaryota</taxon>
        <taxon>Metazoa</taxon>
        <taxon>Ecdysozoa</taxon>
        <taxon>Arthropoda</taxon>
        <taxon>Chelicerata</taxon>
        <taxon>Arachnida</taxon>
        <taxon>Araneae</taxon>
        <taxon>Araneomorphae</taxon>
        <taxon>Entelegynae</taxon>
        <taxon>Araneoidea</taxon>
        <taxon>Araneidae</taxon>
        <taxon>Caerostris</taxon>
    </lineage>
</organism>
<dbReference type="Proteomes" id="UP001054945">
    <property type="component" value="Unassembled WGS sequence"/>
</dbReference>
<reference evidence="1 2" key="1">
    <citation type="submission" date="2021-06" db="EMBL/GenBank/DDBJ databases">
        <title>Caerostris extrusa draft genome.</title>
        <authorList>
            <person name="Kono N."/>
            <person name="Arakawa K."/>
        </authorList>
    </citation>
    <scope>NUCLEOTIDE SEQUENCE [LARGE SCALE GENOMIC DNA]</scope>
</reference>
<gene>
    <name evidence="1" type="ORF">CEXT_792881</name>
</gene>
<comment type="caution">
    <text evidence="1">The sequence shown here is derived from an EMBL/GenBank/DDBJ whole genome shotgun (WGS) entry which is preliminary data.</text>
</comment>
<dbReference type="AlphaFoldDB" id="A0AAV4MK00"/>